<evidence type="ECO:0000313" key="1">
    <source>
        <dbReference type="EMBL" id="KAI4357816.1"/>
    </source>
</evidence>
<accession>A0ACB9QAL7</accession>
<keyword evidence="2" id="KW-1185">Reference proteome</keyword>
<organism evidence="1 2">
    <name type="scientific">Bauhinia variegata</name>
    <name type="common">Purple orchid tree</name>
    <name type="synonym">Phanera variegata</name>
    <dbReference type="NCBI Taxonomy" id="167791"/>
    <lineage>
        <taxon>Eukaryota</taxon>
        <taxon>Viridiplantae</taxon>
        <taxon>Streptophyta</taxon>
        <taxon>Embryophyta</taxon>
        <taxon>Tracheophyta</taxon>
        <taxon>Spermatophyta</taxon>
        <taxon>Magnoliopsida</taxon>
        <taxon>eudicotyledons</taxon>
        <taxon>Gunneridae</taxon>
        <taxon>Pentapetalae</taxon>
        <taxon>rosids</taxon>
        <taxon>fabids</taxon>
        <taxon>Fabales</taxon>
        <taxon>Fabaceae</taxon>
        <taxon>Cercidoideae</taxon>
        <taxon>Cercideae</taxon>
        <taxon>Bauhiniinae</taxon>
        <taxon>Bauhinia</taxon>
    </lineage>
</organism>
<dbReference type="Proteomes" id="UP000828941">
    <property type="component" value="Chromosome 1"/>
</dbReference>
<name>A0ACB9QAL7_BAUVA</name>
<sequence>MMKRQRGSASGVGVVTNLNPSKFEQVPTMVAMQGKKKPKREFEKVKGELGESAVEEERKENRDVRLMETEDNMMGWTCNLEENWPGAWLQSELVDEQMSWGSLWCPVWDLDFNAEAFGTLYSDVLWDDDIWNLKKEIPNPSESRHGVN</sequence>
<protein>
    <submittedName>
        <fullName evidence="1">Uncharacterized protein</fullName>
    </submittedName>
</protein>
<evidence type="ECO:0000313" key="2">
    <source>
        <dbReference type="Proteomes" id="UP000828941"/>
    </source>
</evidence>
<reference evidence="1 2" key="1">
    <citation type="journal article" date="2022" name="DNA Res.">
        <title>Chromosomal-level genome assembly of the orchid tree Bauhinia variegata (Leguminosae; Cercidoideae) supports the allotetraploid origin hypothesis of Bauhinia.</title>
        <authorList>
            <person name="Zhong Y."/>
            <person name="Chen Y."/>
            <person name="Zheng D."/>
            <person name="Pang J."/>
            <person name="Liu Y."/>
            <person name="Luo S."/>
            <person name="Meng S."/>
            <person name="Qian L."/>
            <person name="Wei D."/>
            <person name="Dai S."/>
            <person name="Zhou R."/>
        </authorList>
    </citation>
    <scope>NUCLEOTIDE SEQUENCE [LARGE SCALE GENOMIC DNA]</scope>
    <source>
        <strain evidence="1">BV-YZ2020</strain>
    </source>
</reference>
<gene>
    <name evidence="1" type="ORF">L6164_001740</name>
</gene>
<proteinExistence type="predicted"/>
<dbReference type="EMBL" id="CM039426">
    <property type="protein sequence ID" value="KAI4357816.1"/>
    <property type="molecule type" value="Genomic_DNA"/>
</dbReference>
<comment type="caution">
    <text evidence="1">The sequence shown here is derived from an EMBL/GenBank/DDBJ whole genome shotgun (WGS) entry which is preliminary data.</text>
</comment>